<organism evidence="5 6">
    <name type="scientific">Gracilariopsis chorda</name>
    <dbReference type="NCBI Taxonomy" id="448386"/>
    <lineage>
        <taxon>Eukaryota</taxon>
        <taxon>Rhodophyta</taxon>
        <taxon>Florideophyceae</taxon>
        <taxon>Rhodymeniophycidae</taxon>
        <taxon>Gracilariales</taxon>
        <taxon>Gracilariaceae</taxon>
        <taxon>Gracilariopsis</taxon>
    </lineage>
</organism>
<dbReference type="InterPro" id="IPR006073">
    <property type="entry name" value="GTP-bd"/>
</dbReference>
<dbReference type="GO" id="GO:0003924">
    <property type="term" value="F:GTPase activity"/>
    <property type="evidence" value="ECO:0007669"/>
    <property type="project" value="InterPro"/>
</dbReference>
<dbReference type="AlphaFoldDB" id="A0A2V3IY65"/>
<accession>A0A2V3IY65</accession>
<gene>
    <name evidence="5" type="ORF">BWQ96_03161</name>
</gene>
<feature type="domain" description="TGS" evidence="4">
    <location>
        <begin position="289"/>
        <end position="366"/>
    </location>
</feature>
<reference evidence="5 6" key="1">
    <citation type="journal article" date="2018" name="Mol. Biol. Evol.">
        <title>Analysis of the draft genome of the red seaweed Gracilariopsis chorda provides insights into genome size evolution in Rhodophyta.</title>
        <authorList>
            <person name="Lee J."/>
            <person name="Yang E.C."/>
            <person name="Graf L."/>
            <person name="Yang J.H."/>
            <person name="Qiu H."/>
            <person name="Zel Zion U."/>
            <person name="Chan C.X."/>
            <person name="Stephens T.G."/>
            <person name="Weber A.P.M."/>
            <person name="Boo G.H."/>
            <person name="Boo S.M."/>
            <person name="Kim K.M."/>
            <person name="Shin Y."/>
            <person name="Jung M."/>
            <person name="Lee S.J."/>
            <person name="Yim H.S."/>
            <person name="Lee J.H."/>
            <person name="Bhattacharya D."/>
            <person name="Yoon H.S."/>
        </authorList>
    </citation>
    <scope>NUCLEOTIDE SEQUENCE [LARGE SCALE GENOMIC DNA]</scope>
    <source>
        <strain evidence="5 6">SKKU-2015</strain>
        <tissue evidence="5">Whole body</tissue>
    </source>
</reference>
<dbReference type="InterPro" id="IPR027417">
    <property type="entry name" value="P-loop_NTPase"/>
</dbReference>
<dbReference type="STRING" id="448386.A0A2V3IY65"/>
<dbReference type="PROSITE" id="PS51880">
    <property type="entry name" value="TGS"/>
    <property type="match status" value="1"/>
</dbReference>
<keyword evidence="1" id="KW-0547">Nucleotide-binding</keyword>
<dbReference type="InterPro" id="IPR005225">
    <property type="entry name" value="Small_GTP-bd"/>
</dbReference>
<feature type="domain" description="OBG-type G" evidence="3">
    <location>
        <begin position="64"/>
        <end position="289"/>
    </location>
</feature>
<dbReference type="PROSITE" id="PS51710">
    <property type="entry name" value="G_OBG"/>
    <property type="match status" value="1"/>
</dbReference>
<evidence type="ECO:0000259" key="4">
    <source>
        <dbReference type="PROSITE" id="PS51880"/>
    </source>
</evidence>
<evidence type="ECO:0000313" key="5">
    <source>
        <dbReference type="EMBL" id="PXF47084.1"/>
    </source>
</evidence>
<dbReference type="InterPro" id="IPR045001">
    <property type="entry name" value="DRG"/>
</dbReference>
<dbReference type="GO" id="GO:0005525">
    <property type="term" value="F:GTP binding"/>
    <property type="evidence" value="ECO:0007669"/>
    <property type="project" value="UniProtKB-KW"/>
</dbReference>
<name>A0A2V3IY65_9FLOR</name>
<evidence type="ECO:0000313" key="6">
    <source>
        <dbReference type="Proteomes" id="UP000247409"/>
    </source>
</evidence>
<keyword evidence="6" id="KW-1185">Reference proteome</keyword>
<dbReference type="PANTHER" id="PTHR43127">
    <property type="entry name" value="DEVELOPMENTALLY-REGULATED GTP-BINDING PROTEIN 2"/>
    <property type="match status" value="1"/>
</dbReference>
<evidence type="ECO:0000259" key="3">
    <source>
        <dbReference type="PROSITE" id="PS51710"/>
    </source>
</evidence>
<dbReference type="Proteomes" id="UP000247409">
    <property type="component" value="Unassembled WGS sequence"/>
</dbReference>
<dbReference type="EMBL" id="NBIV01000029">
    <property type="protein sequence ID" value="PXF47084.1"/>
    <property type="molecule type" value="Genomic_DNA"/>
</dbReference>
<evidence type="ECO:0000256" key="2">
    <source>
        <dbReference type="ARBA" id="ARBA00023134"/>
    </source>
</evidence>
<dbReference type="Pfam" id="PF16897">
    <property type="entry name" value="MMR_HSR1_Xtn"/>
    <property type="match status" value="1"/>
</dbReference>
<dbReference type="Pfam" id="PF01926">
    <property type="entry name" value="MMR_HSR1"/>
    <property type="match status" value="1"/>
</dbReference>
<dbReference type="SUPFAM" id="SSF52540">
    <property type="entry name" value="P-loop containing nucleoside triphosphate hydrolases"/>
    <property type="match status" value="1"/>
</dbReference>
<evidence type="ECO:0000256" key="1">
    <source>
        <dbReference type="ARBA" id="ARBA00022741"/>
    </source>
</evidence>
<dbReference type="FunFam" id="3.40.50.300:FF:000740">
    <property type="entry name" value="Putative GTP-binding protein 1"/>
    <property type="match status" value="1"/>
</dbReference>
<dbReference type="InterPro" id="IPR004095">
    <property type="entry name" value="TGS"/>
</dbReference>
<dbReference type="FunFam" id="3.10.20.30:FF:000003">
    <property type="entry name" value="Developmentally-regulated GTP-binding protein 1"/>
    <property type="match status" value="1"/>
</dbReference>
<dbReference type="PROSITE" id="PS00905">
    <property type="entry name" value="GTP1_OBG"/>
    <property type="match status" value="1"/>
</dbReference>
<dbReference type="InterPro" id="IPR012676">
    <property type="entry name" value="TGS-like"/>
</dbReference>
<dbReference type="Gene3D" id="6.10.140.1070">
    <property type="match status" value="2"/>
</dbReference>
<dbReference type="CDD" id="cd01896">
    <property type="entry name" value="DRG"/>
    <property type="match status" value="1"/>
</dbReference>
<keyword evidence="2" id="KW-0342">GTP-binding</keyword>
<protein>
    <submittedName>
        <fullName evidence="5">Developmentally-regulated GTP-binding protein 2</fullName>
    </submittedName>
</protein>
<dbReference type="Gene3D" id="3.10.20.30">
    <property type="match status" value="1"/>
</dbReference>
<dbReference type="InterPro" id="IPR012675">
    <property type="entry name" value="Beta-grasp_dom_sf"/>
</dbReference>
<dbReference type="InterPro" id="IPR031662">
    <property type="entry name" value="GTP-binding_2"/>
</dbReference>
<dbReference type="InterPro" id="IPR031167">
    <property type="entry name" value="G_OBG"/>
</dbReference>
<dbReference type="OrthoDB" id="603at2759"/>
<dbReference type="Pfam" id="PF02824">
    <property type="entry name" value="TGS"/>
    <property type="match status" value="1"/>
</dbReference>
<comment type="caution">
    <text evidence="5">The sequence shown here is derived from an EMBL/GenBank/DDBJ whole genome shotgun (WGS) entry which is preliminary data.</text>
</comment>
<dbReference type="SUPFAM" id="SSF81271">
    <property type="entry name" value="TGS-like"/>
    <property type="match status" value="1"/>
</dbReference>
<dbReference type="NCBIfam" id="TIGR00231">
    <property type="entry name" value="small_GTP"/>
    <property type="match status" value="1"/>
</dbReference>
<dbReference type="PRINTS" id="PR00326">
    <property type="entry name" value="GTP1OBG"/>
</dbReference>
<dbReference type="InterPro" id="IPR006074">
    <property type="entry name" value="GTP1-OBG_CS"/>
</dbReference>
<proteinExistence type="predicted"/>
<sequence>MGVQERIKDIEAEMARTQKNKATEGHLGILKAKLAKLRREALDGPKSGGNSADRGFEVVKHGDARVAVVGFPSTGKSTFLSTVTGTKSEAASYEFTTLTCVPGILEHKGATIQLLDLPGIIEGAAQGKGRGRQVIAVARSADLILLMLDATKSDVQRSLLEKELESVGIRLNKRPPDVYFKPKQTGGIAFTTTVPLTKITEKIAMSILKEYKIHNADLLIREDIGVDELIDVLDGNRQYIRCLYLYSKIDAVSVEEVDRLARQPNSVVMSCYLKLNLDYVVEMVWEYLQLCRVYTKKQGSQPDFNEPIVLRGGSKVEDACRAIHRSLADPSQFRYALVWGKSTKHDPQRVGMSHNLQDEDVVQIVTK</sequence>